<feature type="compositionally biased region" description="Basic and acidic residues" evidence="2">
    <location>
        <begin position="202"/>
        <end position="211"/>
    </location>
</feature>
<keyword evidence="4" id="KW-1185">Reference proteome</keyword>
<feature type="region of interest" description="Disordered" evidence="2">
    <location>
        <begin position="1"/>
        <end position="60"/>
    </location>
</feature>
<protein>
    <submittedName>
        <fullName evidence="3">Uncharacterized protein</fullName>
    </submittedName>
</protein>
<organism evidence="3 4">
    <name type="scientific">Prymnesium parvum</name>
    <name type="common">Toxic golden alga</name>
    <dbReference type="NCBI Taxonomy" id="97485"/>
    <lineage>
        <taxon>Eukaryota</taxon>
        <taxon>Haptista</taxon>
        <taxon>Haptophyta</taxon>
        <taxon>Prymnesiophyceae</taxon>
        <taxon>Prymnesiales</taxon>
        <taxon>Prymnesiaceae</taxon>
        <taxon>Prymnesium</taxon>
    </lineage>
</organism>
<dbReference type="Proteomes" id="UP001515480">
    <property type="component" value="Unassembled WGS sequence"/>
</dbReference>
<reference evidence="3 4" key="1">
    <citation type="journal article" date="2024" name="Science">
        <title>Giant polyketide synthase enzymes in the biosynthesis of giant marine polyether toxins.</title>
        <authorList>
            <person name="Fallon T.R."/>
            <person name="Shende V.V."/>
            <person name="Wierzbicki I.H."/>
            <person name="Pendleton A.L."/>
            <person name="Watervoot N.F."/>
            <person name="Auber R.P."/>
            <person name="Gonzalez D.J."/>
            <person name="Wisecaver J.H."/>
            <person name="Moore B.S."/>
        </authorList>
    </citation>
    <scope>NUCLEOTIDE SEQUENCE [LARGE SCALE GENOMIC DNA]</scope>
    <source>
        <strain evidence="3 4">12B1</strain>
    </source>
</reference>
<dbReference type="AlphaFoldDB" id="A0AB34IFQ9"/>
<comment type="caution">
    <text evidence="3">The sequence shown here is derived from an EMBL/GenBank/DDBJ whole genome shotgun (WGS) entry which is preliminary data.</text>
</comment>
<evidence type="ECO:0000256" key="1">
    <source>
        <dbReference type="SAM" id="Coils"/>
    </source>
</evidence>
<dbReference type="EMBL" id="JBGBPQ010000029">
    <property type="protein sequence ID" value="KAL1496340.1"/>
    <property type="molecule type" value="Genomic_DNA"/>
</dbReference>
<feature type="compositionally biased region" description="Low complexity" evidence="2">
    <location>
        <begin position="12"/>
        <end position="41"/>
    </location>
</feature>
<evidence type="ECO:0000256" key="2">
    <source>
        <dbReference type="SAM" id="MobiDB-lite"/>
    </source>
</evidence>
<keyword evidence="1" id="KW-0175">Coiled coil</keyword>
<name>A0AB34IFQ9_PRYPA</name>
<feature type="coiled-coil region" evidence="1">
    <location>
        <begin position="74"/>
        <end position="160"/>
    </location>
</feature>
<evidence type="ECO:0000313" key="3">
    <source>
        <dbReference type="EMBL" id="KAL1496340.1"/>
    </source>
</evidence>
<sequence>MASCRRTPPLPSRGSSPSLLFPVSSLPRRSRPHSAAAAASSWHGRWLDEPRGPPPLSRVPDAHPALLLAGRGVHRSLEAAHEELRARCRALASENGALRARARALEQAEEEMRARAERLGRQEGVLLEAQETYAQLRQQLEQAHEHSRALQHEIDTLKQKSNDRFSSLRSAVAHVLHACLDPLPRFAPRSSPIILSSPPLPADDRLSTTRQ</sequence>
<accession>A0AB34IFQ9</accession>
<gene>
    <name evidence="3" type="ORF">AB1Y20_016296</name>
</gene>
<feature type="region of interest" description="Disordered" evidence="2">
    <location>
        <begin position="190"/>
        <end position="211"/>
    </location>
</feature>
<evidence type="ECO:0000313" key="4">
    <source>
        <dbReference type="Proteomes" id="UP001515480"/>
    </source>
</evidence>
<proteinExistence type="predicted"/>